<feature type="compositionally biased region" description="Basic and acidic residues" evidence="1">
    <location>
        <begin position="21"/>
        <end position="31"/>
    </location>
</feature>
<dbReference type="InterPro" id="IPR036883">
    <property type="entry name" value="PDCD5-like_sf"/>
</dbReference>
<dbReference type="Gene3D" id="1.10.8.140">
    <property type="entry name" value="PDCD5-like"/>
    <property type="match status" value="1"/>
</dbReference>
<sequence>MQEMMAQQGVRNQPNEGQQKAQEDAKSEAEERRQLMLTQVLSLQARERRMFIFIM</sequence>
<gene>
    <name evidence="2" type="ORF">KSP40_PGU016904</name>
</gene>
<evidence type="ECO:0000313" key="3">
    <source>
        <dbReference type="Proteomes" id="UP001412067"/>
    </source>
</evidence>
<protein>
    <submittedName>
        <fullName evidence="2">Uncharacterized protein</fullName>
    </submittedName>
</protein>
<feature type="compositionally biased region" description="Polar residues" evidence="1">
    <location>
        <begin position="9"/>
        <end position="20"/>
    </location>
</feature>
<keyword evidence="3" id="KW-1185">Reference proteome</keyword>
<dbReference type="SUPFAM" id="SSF46950">
    <property type="entry name" value="Double-stranded DNA-binding domain"/>
    <property type="match status" value="1"/>
</dbReference>
<accession>A0ABR2M552</accession>
<comment type="caution">
    <text evidence="2">The sequence shown here is derived from an EMBL/GenBank/DDBJ whole genome shotgun (WGS) entry which is preliminary data.</text>
</comment>
<proteinExistence type="predicted"/>
<dbReference type="EMBL" id="JBBWWR010000012">
    <property type="protein sequence ID" value="KAK8959173.1"/>
    <property type="molecule type" value="Genomic_DNA"/>
</dbReference>
<feature type="region of interest" description="Disordered" evidence="1">
    <location>
        <begin position="1"/>
        <end position="31"/>
    </location>
</feature>
<organism evidence="2 3">
    <name type="scientific">Platanthera guangdongensis</name>
    <dbReference type="NCBI Taxonomy" id="2320717"/>
    <lineage>
        <taxon>Eukaryota</taxon>
        <taxon>Viridiplantae</taxon>
        <taxon>Streptophyta</taxon>
        <taxon>Embryophyta</taxon>
        <taxon>Tracheophyta</taxon>
        <taxon>Spermatophyta</taxon>
        <taxon>Magnoliopsida</taxon>
        <taxon>Liliopsida</taxon>
        <taxon>Asparagales</taxon>
        <taxon>Orchidaceae</taxon>
        <taxon>Orchidoideae</taxon>
        <taxon>Orchideae</taxon>
        <taxon>Orchidinae</taxon>
        <taxon>Platanthera</taxon>
    </lineage>
</organism>
<reference evidence="2 3" key="1">
    <citation type="journal article" date="2022" name="Nat. Plants">
        <title>Genomes of leafy and leafless Platanthera orchids illuminate the evolution of mycoheterotrophy.</title>
        <authorList>
            <person name="Li M.H."/>
            <person name="Liu K.W."/>
            <person name="Li Z."/>
            <person name="Lu H.C."/>
            <person name="Ye Q.L."/>
            <person name="Zhang D."/>
            <person name="Wang J.Y."/>
            <person name="Li Y.F."/>
            <person name="Zhong Z.M."/>
            <person name="Liu X."/>
            <person name="Yu X."/>
            <person name="Liu D.K."/>
            <person name="Tu X.D."/>
            <person name="Liu B."/>
            <person name="Hao Y."/>
            <person name="Liao X.Y."/>
            <person name="Jiang Y.T."/>
            <person name="Sun W.H."/>
            <person name="Chen J."/>
            <person name="Chen Y.Q."/>
            <person name="Ai Y."/>
            <person name="Zhai J.W."/>
            <person name="Wu S.S."/>
            <person name="Zhou Z."/>
            <person name="Hsiao Y.Y."/>
            <person name="Wu W.L."/>
            <person name="Chen Y.Y."/>
            <person name="Lin Y.F."/>
            <person name="Hsu J.L."/>
            <person name="Li C.Y."/>
            <person name="Wang Z.W."/>
            <person name="Zhao X."/>
            <person name="Zhong W.Y."/>
            <person name="Ma X.K."/>
            <person name="Ma L."/>
            <person name="Huang J."/>
            <person name="Chen G.Z."/>
            <person name="Huang M.Z."/>
            <person name="Huang L."/>
            <person name="Peng D.H."/>
            <person name="Luo Y.B."/>
            <person name="Zou S.Q."/>
            <person name="Chen S.P."/>
            <person name="Lan S."/>
            <person name="Tsai W.C."/>
            <person name="Van de Peer Y."/>
            <person name="Liu Z.J."/>
        </authorList>
    </citation>
    <scope>NUCLEOTIDE SEQUENCE [LARGE SCALE GENOMIC DNA]</scope>
    <source>
        <strain evidence="2">Lor288</strain>
    </source>
</reference>
<evidence type="ECO:0000313" key="2">
    <source>
        <dbReference type="EMBL" id="KAK8959173.1"/>
    </source>
</evidence>
<name>A0ABR2M552_9ASPA</name>
<evidence type="ECO:0000256" key="1">
    <source>
        <dbReference type="SAM" id="MobiDB-lite"/>
    </source>
</evidence>
<dbReference type="Proteomes" id="UP001412067">
    <property type="component" value="Unassembled WGS sequence"/>
</dbReference>